<dbReference type="AlphaFoldDB" id="A0A0F7SED2"/>
<accession>A0A0F7SED2</accession>
<protein>
    <submittedName>
        <fullName evidence="1">Uncharacterized protein</fullName>
    </submittedName>
</protein>
<name>A0A0F7SED2_PHARH</name>
<organism evidence="1">
    <name type="scientific">Phaffia rhodozyma</name>
    <name type="common">Yeast</name>
    <name type="synonym">Xanthophyllomyces dendrorhous</name>
    <dbReference type="NCBI Taxonomy" id="264483"/>
    <lineage>
        <taxon>Eukaryota</taxon>
        <taxon>Fungi</taxon>
        <taxon>Dikarya</taxon>
        <taxon>Basidiomycota</taxon>
        <taxon>Agaricomycotina</taxon>
        <taxon>Tremellomycetes</taxon>
        <taxon>Cystofilobasidiales</taxon>
        <taxon>Mrakiaceae</taxon>
        <taxon>Phaffia</taxon>
    </lineage>
</organism>
<sequence length="92" mass="10441">MVIIRKQKKTANTILESAQRAELQSSVMALHSNRSQDRRKDALSSLKRRDAARRNDVLIVPLVVNWQMSDAIEAYARRTGPIHFLVLPSACK</sequence>
<evidence type="ECO:0000313" key="1">
    <source>
        <dbReference type="EMBL" id="CDZ96626.1"/>
    </source>
</evidence>
<reference evidence="1" key="1">
    <citation type="submission" date="2014-08" db="EMBL/GenBank/DDBJ databases">
        <authorList>
            <person name="Sharma Rahul"/>
            <person name="Thines Marco"/>
        </authorList>
    </citation>
    <scope>NUCLEOTIDE SEQUENCE</scope>
</reference>
<proteinExistence type="predicted"/>
<dbReference type="EMBL" id="LN483152">
    <property type="protein sequence ID" value="CDZ96626.1"/>
    <property type="molecule type" value="Genomic_DNA"/>
</dbReference>